<evidence type="ECO:0000256" key="8">
    <source>
        <dbReference type="RuleBase" id="RU363032"/>
    </source>
</evidence>
<comment type="subcellular location">
    <subcellularLocation>
        <location evidence="1 8">Cell membrane</location>
        <topology evidence="1 8">Multi-pass membrane protein</topology>
    </subcellularLocation>
</comment>
<comment type="caution">
    <text evidence="10">The sequence shown here is derived from an EMBL/GenBank/DDBJ whole genome shotgun (WGS) entry which is preliminary data.</text>
</comment>
<reference evidence="10 11" key="1">
    <citation type="submission" date="2019-07" db="EMBL/GenBank/DDBJ databases">
        <title>Whole genome shotgun sequence of Rhodospirillum oryzae NBRC 107573.</title>
        <authorList>
            <person name="Hosoyama A."/>
            <person name="Uohara A."/>
            <person name="Ohji S."/>
            <person name="Ichikawa N."/>
        </authorList>
    </citation>
    <scope>NUCLEOTIDE SEQUENCE [LARGE SCALE GENOMIC DNA]</scope>
    <source>
        <strain evidence="10 11">NBRC 107573</strain>
    </source>
</reference>
<dbReference type="InterPro" id="IPR035906">
    <property type="entry name" value="MetI-like_sf"/>
</dbReference>
<dbReference type="OrthoDB" id="7915284at2"/>
<dbReference type="RefSeq" id="WP_147162661.1">
    <property type="nucleotide sequence ID" value="NZ_BJZO01000012.1"/>
</dbReference>
<dbReference type="InterPro" id="IPR000515">
    <property type="entry name" value="MetI-like"/>
</dbReference>
<comment type="similarity">
    <text evidence="2">Belongs to the binding-protein-dependent transport system permease family. CysTW subfamily.</text>
</comment>
<dbReference type="Pfam" id="PF00528">
    <property type="entry name" value="BPD_transp_1"/>
    <property type="match status" value="1"/>
</dbReference>
<evidence type="ECO:0000313" key="10">
    <source>
        <dbReference type="EMBL" id="GEO80610.1"/>
    </source>
</evidence>
<dbReference type="AlphaFoldDB" id="A0A512H5G2"/>
<sequence>MNSLIATYGRPLSALFLLLTALWAVGLIALPQAVMIERSLWVEERDTSVELRINALYSSLELKRFDLADAKSEARKTQVAEQIATLEAEIKTLEARESAPRKVYTLSNYTRMSSLHFTIFLKTIAYALCVTALSLMVCYPVAYAVAHLAPPTRAALMMLGLIVPYAINELLRVYAWLMILDYQGVVNTLLAWMGLVDFEARTWIPFLESSGSVFVAMVYTYILFMVFPIYNTLETLDHNQIEAGRDLGAPTWRIHQRIVIPHAKPGIAVGCLMTFMLSAGSYSVPQVITRGKAGDWFSQLIYRQFFESFNWNVGAAYSFTLLATCIGFIVLMMRLFKVGIRDIAK</sequence>
<name>A0A512H5G2_9PROT</name>
<evidence type="ECO:0000256" key="7">
    <source>
        <dbReference type="ARBA" id="ARBA00023136"/>
    </source>
</evidence>
<dbReference type="GO" id="GO:0055085">
    <property type="term" value="P:transmembrane transport"/>
    <property type="evidence" value="ECO:0007669"/>
    <property type="project" value="InterPro"/>
</dbReference>
<dbReference type="GO" id="GO:0005886">
    <property type="term" value="C:plasma membrane"/>
    <property type="evidence" value="ECO:0007669"/>
    <property type="project" value="UniProtKB-SubCell"/>
</dbReference>
<keyword evidence="6 8" id="KW-1133">Transmembrane helix</keyword>
<evidence type="ECO:0000259" key="9">
    <source>
        <dbReference type="PROSITE" id="PS50928"/>
    </source>
</evidence>
<dbReference type="PANTHER" id="PTHR42929:SF1">
    <property type="entry name" value="INNER MEMBRANE ABC TRANSPORTER PERMEASE PROTEIN YDCU-RELATED"/>
    <property type="match status" value="1"/>
</dbReference>
<evidence type="ECO:0000256" key="3">
    <source>
        <dbReference type="ARBA" id="ARBA00022448"/>
    </source>
</evidence>
<evidence type="ECO:0000313" key="11">
    <source>
        <dbReference type="Proteomes" id="UP000321567"/>
    </source>
</evidence>
<protein>
    <recommendedName>
        <fullName evidence="9">ABC transmembrane type-1 domain-containing protein</fullName>
    </recommendedName>
</protein>
<feature type="transmembrane region" description="Helical" evidence="8">
    <location>
        <begin position="119"/>
        <end position="142"/>
    </location>
</feature>
<dbReference type="EMBL" id="BJZO01000012">
    <property type="protein sequence ID" value="GEO80610.1"/>
    <property type="molecule type" value="Genomic_DNA"/>
</dbReference>
<feature type="transmembrane region" description="Helical" evidence="8">
    <location>
        <begin position="12"/>
        <end position="30"/>
    </location>
</feature>
<gene>
    <name evidence="10" type="ORF">ROR02_07410</name>
</gene>
<proteinExistence type="inferred from homology"/>
<feature type="domain" description="ABC transmembrane type-1" evidence="9">
    <location>
        <begin position="120"/>
        <end position="332"/>
    </location>
</feature>
<keyword evidence="4" id="KW-1003">Cell membrane</keyword>
<keyword evidence="3 8" id="KW-0813">Transport</keyword>
<keyword evidence="7 8" id="KW-0472">Membrane</keyword>
<dbReference type="CDD" id="cd06261">
    <property type="entry name" value="TM_PBP2"/>
    <property type="match status" value="1"/>
</dbReference>
<dbReference type="SUPFAM" id="SSF161098">
    <property type="entry name" value="MetI-like"/>
    <property type="match status" value="1"/>
</dbReference>
<evidence type="ECO:0000256" key="4">
    <source>
        <dbReference type="ARBA" id="ARBA00022475"/>
    </source>
</evidence>
<dbReference type="PROSITE" id="PS50928">
    <property type="entry name" value="ABC_TM1"/>
    <property type="match status" value="1"/>
</dbReference>
<keyword evidence="11" id="KW-1185">Reference proteome</keyword>
<evidence type="ECO:0000256" key="2">
    <source>
        <dbReference type="ARBA" id="ARBA00007069"/>
    </source>
</evidence>
<dbReference type="Proteomes" id="UP000321567">
    <property type="component" value="Unassembled WGS sequence"/>
</dbReference>
<accession>A0A512H5G2</accession>
<keyword evidence="5 8" id="KW-0812">Transmembrane</keyword>
<feature type="transmembrane region" description="Helical" evidence="8">
    <location>
        <begin position="213"/>
        <end position="230"/>
    </location>
</feature>
<feature type="transmembrane region" description="Helical" evidence="8">
    <location>
        <begin position="315"/>
        <end position="336"/>
    </location>
</feature>
<evidence type="ECO:0000256" key="1">
    <source>
        <dbReference type="ARBA" id="ARBA00004651"/>
    </source>
</evidence>
<organism evidence="10 11">
    <name type="scientific">Pararhodospirillum oryzae</name>
    <dbReference type="NCBI Taxonomy" id="478448"/>
    <lineage>
        <taxon>Bacteria</taxon>
        <taxon>Pseudomonadati</taxon>
        <taxon>Pseudomonadota</taxon>
        <taxon>Alphaproteobacteria</taxon>
        <taxon>Rhodospirillales</taxon>
        <taxon>Rhodospirillaceae</taxon>
        <taxon>Pararhodospirillum</taxon>
    </lineage>
</organism>
<dbReference type="PANTHER" id="PTHR42929">
    <property type="entry name" value="INNER MEMBRANE ABC TRANSPORTER PERMEASE PROTEIN YDCU-RELATED-RELATED"/>
    <property type="match status" value="1"/>
</dbReference>
<dbReference type="Gene3D" id="1.10.3720.10">
    <property type="entry name" value="MetI-like"/>
    <property type="match status" value="1"/>
</dbReference>
<evidence type="ECO:0000256" key="5">
    <source>
        <dbReference type="ARBA" id="ARBA00022692"/>
    </source>
</evidence>
<evidence type="ECO:0000256" key="6">
    <source>
        <dbReference type="ARBA" id="ARBA00022989"/>
    </source>
</evidence>
<feature type="transmembrane region" description="Helical" evidence="8">
    <location>
        <begin position="266"/>
        <end position="284"/>
    </location>
</feature>